<reference evidence="3" key="1">
    <citation type="submission" date="2023-06" db="EMBL/GenBank/DDBJ databases">
        <title>Genome-scale phylogeny and comparative genomics of the fungal order Sordariales.</title>
        <authorList>
            <consortium name="Lawrence Berkeley National Laboratory"/>
            <person name="Hensen N."/>
            <person name="Bonometti L."/>
            <person name="Westerberg I."/>
            <person name="Brannstrom I.O."/>
            <person name="Guillou S."/>
            <person name="Cros-Aarteil S."/>
            <person name="Calhoun S."/>
            <person name="Haridas S."/>
            <person name="Kuo A."/>
            <person name="Mondo S."/>
            <person name="Pangilinan J."/>
            <person name="Riley R."/>
            <person name="Labutti K."/>
            <person name="Andreopoulos B."/>
            <person name="Lipzen A."/>
            <person name="Chen C."/>
            <person name="Yanf M."/>
            <person name="Daum C."/>
            <person name="Ng V."/>
            <person name="Clum A."/>
            <person name="Steindorff A."/>
            <person name="Ohm R."/>
            <person name="Martin F."/>
            <person name="Silar P."/>
            <person name="Natvig D."/>
            <person name="Lalanne C."/>
            <person name="Gautier V."/>
            <person name="Ament-Velasquez S.L."/>
            <person name="Kruys A."/>
            <person name="Hutchinson M.I."/>
            <person name="Powell A.J."/>
            <person name="Barry K."/>
            <person name="Miller A.N."/>
            <person name="Grigoriev I.V."/>
            <person name="Debuchy R."/>
            <person name="Gladieux P."/>
            <person name="Thoren M.H."/>
            <person name="Johannesson H."/>
        </authorList>
    </citation>
    <scope>NUCLEOTIDE SEQUENCE</scope>
    <source>
        <strain evidence="3">CBS 307.81</strain>
    </source>
</reference>
<feature type="region of interest" description="Disordered" evidence="1">
    <location>
        <begin position="43"/>
        <end position="74"/>
    </location>
</feature>
<feature type="transmembrane region" description="Helical" evidence="2">
    <location>
        <begin position="92"/>
        <end position="120"/>
    </location>
</feature>
<name>A0AA40DBC0_9PEZI</name>
<feature type="region of interest" description="Disordered" evidence="1">
    <location>
        <begin position="1"/>
        <end position="24"/>
    </location>
</feature>
<protein>
    <submittedName>
        <fullName evidence="3">Uncharacterized protein</fullName>
    </submittedName>
</protein>
<feature type="region of interest" description="Disordered" evidence="1">
    <location>
        <begin position="139"/>
        <end position="160"/>
    </location>
</feature>
<keyword evidence="2" id="KW-0472">Membrane</keyword>
<keyword evidence="2" id="KW-1133">Transmembrane helix</keyword>
<evidence type="ECO:0000256" key="1">
    <source>
        <dbReference type="SAM" id="MobiDB-lite"/>
    </source>
</evidence>
<keyword evidence="4" id="KW-1185">Reference proteome</keyword>
<dbReference type="Proteomes" id="UP001174997">
    <property type="component" value="Unassembled WGS sequence"/>
</dbReference>
<comment type="caution">
    <text evidence="3">The sequence shown here is derived from an EMBL/GenBank/DDBJ whole genome shotgun (WGS) entry which is preliminary data.</text>
</comment>
<evidence type="ECO:0000313" key="3">
    <source>
        <dbReference type="EMBL" id="KAK0667327.1"/>
    </source>
</evidence>
<dbReference type="EMBL" id="JAULSY010000074">
    <property type="protein sequence ID" value="KAK0667327.1"/>
    <property type="molecule type" value="Genomic_DNA"/>
</dbReference>
<gene>
    <name evidence="3" type="ORF">QBC41DRAFT_304469</name>
</gene>
<keyword evidence="2" id="KW-0812">Transmembrane</keyword>
<proteinExistence type="predicted"/>
<evidence type="ECO:0000256" key="2">
    <source>
        <dbReference type="SAM" id="Phobius"/>
    </source>
</evidence>
<evidence type="ECO:0000313" key="4">
    <source>
        <dbReference type="Proteomes" id="UP001174997"/>
    </source>
</evidence>
<accession>A0AA40DBC0</accession>
<dbReference type="AlphaFoldDB" id="A0AA40DBC0"/>
<sequence length="160" mass="17702">MLHQSSANLPIPNRERNEGGELEVVSHWYPQRPATATSYALRREWQPPEQRQSIEEAEDDKPSEYSPSKYGKSDIFQDLKRQRIRNTTPRKICGLALPTFILSCCVIFLFASVVVVAALLGNKVANIEVALPSLVAQKARGHDGTGRTDGNSAVDGNKTI</sequence>
<organism evidence="3 4">
    <name type="scientific">Cercophora samala</name>
    <dbReference type="NCBI Taxonomy" id="330535"/>
    <lineage>
        <taxon>Eukaryota</taxon>
        <taxon>Fungi</taxon>
        <taxon>Dikarya</taxon>
        <taxon>Ascomycota</taxon>
        <taxon>Pezizomycotina</taxon>
        <taxon>Sordariomycetes</taxon>
        <taxon>Sordariomycetidae</taxon>
        <taxon>Sordariales</taxon>
        <taxon>Lasiosphaeriaceae</taxon>
        <taxon>Cercophora</taxon>
    </lineage>
</organism>